<evidence type="ECO:0000313" key="1">
    <source>
        <dbReference type="EMBL" id="KAH6924577.1"/>
    </source>
</evidence>
<sequence length="563" mass="65141">MEPTKRLDHVCTFTDSNWQCWAVNNQRAWNYVLNSRGIEVIQLKRGILHLRTMNINPEELDKADDIKFLCLCLWILRQHRCIFSASLSIPVLAPRHRSIFRHLLKLTDNLRQLEILEDPFGTPPEEHLPSSRAKSSSKFQGEPWANKFDCLSRLRELGLSAVPLLGAGADSLISCVERNESLVALILIDVEMRVDAFARLIGEVIKLKNLEDFRIKMVAKEPREKYAEALSLIGQSCSLQRLYVHSDYGVESLLSGLRVNKTLRELTLDSVIARQELLAALSGFLEGHETVHHLKICLDLVEMTEDSDEIQVLSGVYLVDIIRDSKQLKVVRLRCPLNARRAYQILDELGSSSCTSVLTVEFGNIGKAVAKQFEDMLSRNRSLFRLEFYWNDRANYEFFKPYLLRGLSKNRSLMSLKMYCGPQRDELFECDFEVLQYLRRNEMVFAWSVDVALRDRCVTEALVMKDFLEISEAPLDLDQGTTFISPRTVDNRTRMARMATRTRYYELDKKFKIYLPLRELYRTAKECTYRLLLAMRRHVLQDLGVTEERENKRLRIDARSGSG</sequence>
<accession>A0ACB7RUK5</accession>
<name>A0ACB7RUK5_HYAAI</name>
<gene>
    <name evidence="1" type="ORF">HPB50_019615</name>
</gene>
<dbReference type="EMBL" id="CM023488">
    <property type="protein sequence ID" value="KAH6924577.1"/>
    <property type="molecule type" value="Genomic_DNA"/>
</dbReference>
<dbReference type="Proteomes" id="UP000821845">
    <property type="component" value="Chromosome 8"/>
</dbReference>
<organism evidence="1 2">
    <name type="scientific">Hyalomma asiaticum</name>
    <name type="common">Tick</name>
    <dbReference type="NCBI Taxonomy" id="266040"/>
    <lineage>
        <taxon>Eukaryota</taxon>
        <taxon>Metazoa</taxon>
        <taxon>Ecdysozoa</taxon>
        <taxon>Arthropoda</taxon>
        <taxon>Chelicerata</taxon>
        <taxon>Arachnida</taxon>
        <taxon>Acari</taxon>
        <taxon>Parasitiformes</taxon>
        <taxon>Ixodida</taxon>
        <taxon>Ixodoidea</taxon>
        <taxon>Ixodidae</taxon>
        <taxon>Hyalomminae</taxon>
        <taxon>Hyalomma</taxon>
    </lineage>
</organism>
<proteinExistence type="predicted"/>
<keyword evidence="2" id="KW-1185">Reference proteome</keyword>
<evidence type="ECO:0000313" key="2">
    <source>
        <dbReference type="Proteomes" id="UP000821845"/>
    </source>
</evidence>
<comment type="caution">
    <text evidence="1">The sequence shown here is derived from an EMBL/GenBank/DDBJ whole genome shotgun (WGS) entry which is preliminary data.</text>
</comment>
<reference evidence="1" key="1">
    <citation type="submission" date="2020-05" db="EMBL/GenBank/DDBJ databases">
        <title>Large-scale comparative analyses of tick genomes elucidate their genetic diversity and vector capacities.</title>
        <authorList>
            <person name="Jia N."/>
            <person name="Wang J."/>
            <person name="Shi W."/>
            <person name="Du L."/>
            <person name="Sun Y."/>
            <person name="Zhan W."/>
            <person name="Jiang J."/>
            <person name="Wang Q."/>
            <person name="Zhang B."/>
            <person name="Ji P."/>
            <person name="Sakyi L.B."/>
            <person name="Cui X."/>
            <person name="Yuan T."/>
            <person name="Jiang B."/>
            <person name="Yang W."/>
            <person name="Lam T.T.-Y."/>
            <person name="Chang Q."/>
            <person name="Ding S."/>
            <person name="Wang X."/>
            <person name="Zhu J."/>
            <person name="Ruan X."/>
            <person name="Zhao L."/>
            <person name="Wei J."/>
            <person name="Que T."/>
            <person name="Du C."/>
            <person name="Cheng J."/>
            <person name="Dai P."/>
            <person name="Han X."/>
            <person name="Huang E."/>
            <person name="Gao Y."/>
            <person name="Liu J."/>
            <person name="Shao H."/>
            <person name="Ye R."/>
            <person name="Li L."/>
            <person name="Wei W."/>
            <person name="Wang X."/>
            <person name="Wang C."/>
            <person name="Yang T."/>
            <person name="Huo Q."/>
            <person name="Li W."/>
            <person name="Guo W."/>
            <person name="Chen H."/>
            <person name="Zhou L."/>
            <person name="Ni X."/>
            <person name="Tian J."/>
            <person name="Zhou Y."/>
            <person name="Sheng Y."/>
            <person name="Liu T."/>
            <person name="Pan Y."/>
            <person name="Xia L."/>
            <person name="Li J."/>
            <person name="Zhao F."/>
            <person name="Cao W."/>
        </authorList>
    </citation>
    <scope>NUCLEOTIDE SEQUENCE</scope>
    <source>
        <strain evidence="1">Hyas-2018</strain>
    </source>
</reference>
<protein>
    <submittedName>
        <fullName evidence="1">Uncharacterized protein</fullName>
    </submittedName>
</protein>